<gene>
    <name evidence="2" type="ORF">BWQ96_04965</name>
</gene>
<proteinExistence type="predicted"/>
<feature type="signal peptide" evidence="1">
    <location>
        <begin position="1"/>
        <end position="22"/>
    </location>
</feature>
<feature type="chain" id="PRO_5016101262" description="S-protein homolog" evidence="1">
    <location>
        <begin position="23"/>
        <end position="148"/>
    </location>
</feature>
<keyword evidence="1" id="KW-0732">Signal</keyword>
<evidence type="ECO:0000313" key="2">
    <source>
        <dbReference type="EMBL" id="PXF45266.1"/>
    </source>
</evidence>
<dbReference type="Proteomes" id="UP000247409">
    <property type="component" value="Unassembled WGS sequence"/>
</dbReference>
<dbReference type="AlphaFoldDB" id="A0A2V3IT17"/>
<reference evidence="2 3" key="1">
    <citation type="journal article" date="2018" name="Mol. Biol. Evol.">
        <title>Analysis of the draft genome of the red seaweed Gracilariopsis chorda provides insights into genome size evolution in Rhodophyta.</title>
        <authorList>
            <person name="Lee J."/>
            <person name="Yang E.C."/>
            <person name="Graf L."/>
            <person name="Yang J.H."/>
            <person name="Qiu H."/>
            <person name="Zel Zion U."/>
            <person name="Chan C.X."/>
            <person name="Stephens T.G."/>
            <person name="Weber A.P.M."/>
            <person name="Boo G.H."/>
            <person name="Boo S.M."/>
            <person name="Kim K.M."/>
            <person name="Shin Y."/>
            <person name="Jung M."/>
            <person name="Lee S.J."/>
            <person name="Yim H.S."/>
            <person name="Lee J.H."/>
            <person name="Bhattacharya D."/>
            <person name="Yoon H.S."/>
        </authorList>
    </citation>
    <scope>NUCLEOTIDE SEQUENCE [LARGE SCALE GENOMIC DNA]</scope>
    <source>
        <strain evidence="2 3">SKKU-2015</strain>
        <tissue evidence="2">Whole body</tissue>
    </source>
</reference>
<evidence type="ECO:0000256" key="1">
    <source>
        <dbReference type="SAM" id="SignalP"/>
    </source>
</evidence>
<comment type="caution">
    <text evidence="2">The sequence shown here is derived from an EMBL/GenBank/DDBJ whole genome shotgun (WGS) entry which is preliminary data.</text>
</comment>
<keyword evidence="3" id="KW-1185">Reference proteome</keyword>
<organism evidence="2 3">
    <name type="scientific">Gracilariopsis chorda</name>
    <dbReference type="NCBI Taxonomy" id="448386"/>
    <lineage>
        <taxon>Eukaryota</taxon>
        <taxon>Rhodophyta</taxon>
        <taxon>Florideophyceae</taxon>
        <taxon>Rhodymeniophycidae</taxon>
        <taxon>Gracilariales</taxon>
        <taxon>Gracilariaceae</taxon>
        <taxon>Gracilariopsis</taxon>
    </lineage>
</organism>
<dbReference type="EMBL" id="NBIV01000065">
    <property type="protein sequence ID" value="PXF45266.1"/>
    <property type="molecule type" value="Genomic_DNA"/>
</dbReference>
<protein>
    <recommendedName>
        <fullName evidence="4">S-protein homolog</fullName>
    </recommendedName>
</protein>
<evidence type="ECO:0008006" key="4">
    <source>
        <dbReference type="Google" id="ProtNLM"/>
    </source>
</evidence>
<name>A0A2V3IT17_9FLOR</name>
<accession>A0A2V3IT17</accession>
<sequence length="148" mass="16685">MFKRISVSLVLIVSFLLSFVEGTSLPVSVRAVLPSGESGFSVFLICSSYSGSPKSFHYAAESSTEYRFNFNCNDQSVKGEIDGYSRFNRKFLWNDLNYNFDMDKYIEKFFYCSGSEQVKIQKKVGSGSWQLEEACDAGSIAIGVFYKL</sequence>
<evidence type="ECO:0000313" key="3">
    <source>
        <dbReference type="Proteomes" id="UP000247409"/>
    </source>
</evidence>